<keyword evidence="2" id="KW-0489">Methyltransferase</keyword>
<dbReference type="InterPro" id="IPR025714">
    <property type="entry name" value="Methyltranfer_dom"/>
</dbReference>
<feature type="domain" description="Methyltransferase" evidence="1">
    <location>
        <begin position="34"/>
        <end position="158"/>
    </location>
</feature>
<reference evidence="2 3" key="1">
    <citation type="submission" date="2019-06" db="EMBL/GenBank/DDBJ databases">
        <title>Sequencing the genomes of 1000 actinobacteria strains.</title>
        <authorList>
            <person name="Klenk H.-P."/>
        </authorList>
    </citation>
    <scope>NUCLEOTIDE SEQUENCE [LARGE SCALE GENOMIC DNA]</scope>
    <source>
        <strain evidence="2 3">DSM 45928</strain>
    </source>
</reference>
<dbReference type="PANTHER" id="PTHR43591">
    <property type="entry name" value="METHYLTRANSFERASE"/>
    <property type="match status" value="1"/>
</dbReference>
<dbReference type="SUPFAM" id="SSF53335">
    <property type="entry name" value="S-adenosyl-L-methionine-dependent methyltransferases"/>
    <property type="match status" value="1"/>
</dbReference>
<accession>A0A543B197</accession>
<dbReference type="Gene3D" id="3.40.50.150">
    <property type="entry name" value="Vaccinia Virus protein VP39"/>
    <property type="match status" value="1"/>
</dbReference>
<organism evidence="2 3">
    <name type="scientific">Stackebrandtia endophytica</name>
    <dbReference type="NCBI Taxonomy" id="1496996"/>
    <lineage>
        <taxon>Bacteria</taxon>
        <taxon>Bacillati</taxon>
        <taxon>Actinomycetota</taxon>
        <taxon>Actinomycetes</taxon>
        <taxon>Glycomycetales</taxon>
        <taxon>Glycomycetaceae</taxon>
        <taxon>Stackebrandtia</taxon>
    </lineage>
</organism>
<dbReference type="GO" id="GO:0008168">
    <property type="term" value="F:methyltransferase activity"/>
    <property type="evidence" value="ECO:0007669"/>
    <property type="project" value="UniProtKB-KW"/>
</dbReference>
<gene>
    <name evidence="2" type="ORF">FB566_4194</name>
</gene>
<evidence type="ECO:0000313" key="3">
    <source>
        <dbReference type="Proteomes" id="UP000317043"/>
    </source>
</evidence>
<keyword evidence="2" id="KW-0808">Transferase</keyword>
<dbReference type="RefSeq" id="WP_142043270.1">
    <property type="nucleotide sequence ID" value="NZ_JBHTGS010000003.1"/>
</dbReference>
<dbReference type="GO" id="GO:0032259">
    <property type="term" value="P:methylation"/>
    <property type="evidence" value="ECO:0007669"/>
    <property type="project" value="UniProtKB-KW"/>
</dbReference>
<dbReference type="InterPro" id="IPR029063">
    <property type="entry name" value="SAM-dependent_MTases_sf"/>
</dbReference>
<protein>
    <submittedName>
        <fullName evidence="2">Methyltransferase family protein</fullName>
    </submittedName>
</protein>
<dbReference type="EMBL" id="VFOW01000001">
    <property type="protein sequence ID" value="TQL78604.1"/>
    <property type="molecule type" value="Genomic_DNA"/>
</dbReference>
<sequence>MTSYVHGHAAAVLRSHRWRTVENSAGYLLPHLRPGMSILDVGCGPGTITIDLAERVTPGRVVGVDPVGSVIAEATALGGTAEFLVGDVSALDVADDTFDIVHAHQVLQHLGDPVAALREMRRVAKPGGIIAARDADYAAMTWFPESRGIEDWLRIYRAVARESGGEPDAGRRLAAWARDADLEDVDATAGVWCFAAEADRVWWANLWADRMLESRVGERAVAGGHCTRGDLARIATAWREWAAEPAGWFSVLHGEIVCRA</sequence>
<evidence type="ECO:0000313" key="2">
    <source>
        <dbReference type="EMBL" id="TQL78604.1"/>
    </source>
</evidence>
<dbReference type="Pfam" id="PF13847">
    <property type="entry name" value="Methyltransf_31"/>
    <property type="match status" value="1"/>
</dbReference>
<comment type="caution">
    <text evidence="2">The sequence shown here is derived from an EMBL/GenBank/DDBJ whole genome shotgun (WGS) entry which is preliminary data.</text>
</comment>
<dbReference type="PANTHER" id="PTHR43591:SF24">
    <property type="entry name" value="2-METHOXY-6-POLYPRENYL-1,4-BENZOQUINOL METHYLASE, MITOCHONDRIAL"/>
    <property type="match status" value="1"/>
</dbReference>
<name>A0A543B197_9ACTN</name>
<proteinExistence type="predicted"/>
<dbReference type="AlphaFoldDB" id="A0A543B197"/>
<dbReference type="Proteomes" id="UP000317043">
    <property type="component" value="Unassembled WGS sequence"/>
</dbReference>
<keyword evidence="3" id="KW-1185">Reference proteome</keyword>
<evidence type="ECO:0000259" key="1">
    <source>
        <dbReference type="Pfam" id="PF13847"/>
    </source>
</evidence>
<dbReference type="OrthoDB" id="9795634at2"/>
<dbReference type="CDD" id="cd02440">
    <property type="entry name" value="AdoMet_MTases"/>
    <property type="match status" value="1"/>
</dbReference>
<dbReference type="InParanoid" id="A0A543B197"/>